<comment type="caution">
    <text evidence="1">The sequence shown here is derived from an EMBL/GenBank/DDBJ whole genome shotgun (WGS) entry which is preliminary data.</text>
</comment>
<sequence>MSSRSRFLLCNEVPVCHFPPKDVHFFAVEDLLREESFSLCVIFEFESGFLARTFTFAVCFRKIAVRSRGRADEIQGKCFAEKTYDNRSRRKQSLTARWMTIPEVFGLPPSVHVPVRVSRADCVFRVHNFDGSLYSPES</sequence>
<gene>
    <name evidence="1" type="ORF">AVEN_260450_1</name>
</gene>
<name>A0A4Y2IL29_ARAVE</name>
<protein>
    <submittedName>
        <fullName evidence="1">Uncharacterized protein</fullName>
    </submittedName>
</protein>
<reference evidence="1 2" key="1">
    <citation type="journal article" date="2019" name="Sci. Rep.">
        <title>Orb-weaving spider Araneus ventricosus genome elucidates the spidroin gene catalogue.</title>
        <authorList>
            <person name="Kono N."/>
            <person name="Nakamura H."/>
            <person name="Ohtoshi R."/>
            <person name="Moran D.A.P."/>
            <person name="Shinohara A."/>
            <person name="Yoshida Y."/>
            <person name="Fujiwara M."/>
            <person name="Mori M."/>
            <person name="Tomita M."/>
            <person name="Arakawa K."/>
        </authorList>
    </citation>
    <scope>NUCLEOTIDE SEQUENCE [LARGE SCALE GENOMIC DNA]</scope>
</reference>
<keyword evidence="2" id="KW-1185">Reference proteome</keyword>
<dbReference type="EMBL" id="BGPR01002758">
    <property type="protein sequence ID" value="GBM78523.1"/>
    <property type="molecule type" value="Genomic_DNA"/>
</dbReference>
<organism evidence="1 2">
    <name type="scientific">Araneus ventricosus</name>
    <name type="common">Orbweaver spider</name>
    <name type="synonym">Epeira ventricosa</name>
    <dbReference type="NCBI Taxonomy" id="182803"/>
    <lineage>
        <taxon>Eukaryota</taxon>
        <taxon>Metazoa</taxon>
        <taxon>Ecdysozoa</taxon>
        <taxon>Arthropoda</taxon>
        <taxon>Chelicerata</taxon>
        <taxon>Arachnida</taxon>
        <taxon>Araneae</taxon>
        <taxon>Araneomorphae</taxon>
        <taxon>Entelegynae</taxon>
        <taxon>Araneoidea</taxon>
        <taxon>Araneidae</taxon>
        <taxon>Araneus</taxon>
    </lineage>
</organism>
<evidence type="ECO:0000313" key="1">
    <source>
        <dbReference type="EMBL" id="GBM78523.1"/>
    </source>
</evidence>
<dbReference type="Proteomes" id="UP000499080">
    <property type="component" value="Unassembled WGS sequence"/>
</dbReference>
<evidence type="ECO:0000313" key="2">
    <source>
        <dbReference type="Proteomes" id="UP000499080"/>
    </source>
</evidence>
<dbReference type="AlphaFoldDB" id="A0A4Y2IL29"/>
<accession>A0A4Y2IL29</accession>
<proteinExistence type="predicted"/>